<dbReference type="Proteomes" id="UP001152622">
    <property type="component" value="Chromosome 3"/>
</dbReference>
<dbReference type="EMBL" id="JAINUF010000003">
    <property type="protein sequence ID" value="KAJ8370610.1"/>
    <property type="molecule type" value="Genomic_DNA"/>
</dbReference>
<evidence type="ECO:0000313" key="1">
    <source>
        <dbReference type="EMBL" id="KAJ8370610.1"/>
    </source>
</evidence>
<keyword evidence="2" id="KW-1185">Reference proteome</keyword>
<dbReference type="AlphaFoldDB" id="A0A9Q1FZK2"/>
<proteinExistence type="predicted"/>
<sequence length="129" mass="13673">MSSGVLYLAGSPHVCTGQGPGAVTLSGGHVWGKKLTSQIPAAITTLPMNGRRLHKDAKAQDHKSESGAEEDIKNVFVGREEAALCQVWDRPDPWALPVPPCSFLPHCAAWFGESLCSDSGFGSVLFPSN</sequence>
<accession>A0A9Q1FZK2</accession>
<gene>
    <name evidence="1" type="ORF">SKAU_G00106380</name>
</gene>
<organism evidence="1 2">
    <name type="scientific">Synaphobranchus kaupii</name>
    <name type="common">Kaup's arrowtooth eel</name>
    <dbReference type="NCBI Taxonomy" id="118154"/>
    <lineage>
        <taxon>Eukaryota</taxon>
        <taxon>Metazoa</taxon>
        <taxon>Chordata</taxon>
        <taxon>Craniata</taxon>
        <taxon>Vertebrata</taxon>
        <taxon>Euteleostomi</taxon>
        <taxon>Actinopterygii</taxon>
        <taxon>Neopterygii</taxon>
        <taxon>Teleostei</taxon>
        <taxon>Anguilliformes</taxon>
        <taxon>Synaphobranchidae</taxon>
        <taxon>Synaphobranchus</taxon>
    </lineage>
</organism>
<reference evidence="1" key="1">
    <citation type="journal article" date="2023" name="Science">
        <title>Genome structures resolve the early diversification of teleost fishes.</title>
        <authorList>
            <person name="Parey E."/>
            <person name="Louis A."/>
            <person name="Montfort J."/>
            <person name="Bouchez O."/>
            <person name="Roques C."/>
            <person name="Iampietro C."/>
            <person name="Lluch J."/>
            <person name="Castinel A."/>
            <person name="Donnadieu C."/>
            <person name="Desvignes T."/>
            <person name="Floi Bucao C."/>
            <person name="Jouanno E."/>
            <person name="Wen M."/>
            <person name="Mejri S."/>
            <person name="Dirks R."/>
            <person name="Jansen H."/>
            <person name="Henkel C."/>
            <person name="Chen W.J."/>
            <person name="Zahm M."/>
            <person name="Cabau C."/>
            <person name="Klopp C."/>
            <person name="Thompson A.W."/>
            <person name="Robinson-Rechavi M."/>
            <person name="Braasch I."/>
            <person name="Lecointre G."/>
            <person name="Bobe J."/>
            <person name="Postlethwait J.H."/>
            <person name="Berthelot C."/>
            <person name="Roest Crollius H."/>
            <person name="Guiguen Y."/>
        </authorList>
    </citation>
    <scope>NUCLEOTIDE SEQUENCE</scope>
    <source>
        <strain evidence="1">WJC10195</strain>
    </source>
</reference>
<name>A0A9Q1FZK2_SYNKA</name>
<protein>
    <submittedName>
        <fullName evidence="1">Uncharacterized protein</fullName>
    </submittedName>
</protein>
<evidence type="ECO:0000313" key="2">
    <source>
        <dbReference type="Proteomes" id="UP001152622"/>
    </source>
</evidence>
<comment type="caution">
    <text evidence="1">The sequence shown here is derived from an EMBL/GenBank/DDBJ whole genome shotgun (WGS) entry which is preliminary data.</text>
</comment>